<dbReference type="RefSeq" id="WP_090735996.1">
    <property type="nucleotide sequence ID" value="NZ_FNYQ01000151.1"/>
</dbReference>
<evidence type="ECO:0000313" key="3">
    <source>
        <dbReference type="Proteomes" id="UP000199250"/>
    </source>
</evidence>
<gene>
    <name evidence="2" type="ORF">SAMN04244572_04604</name>
</gene>
<evidence type="ECO:0000259" key="1">
    <source>
        <dbReference type="Pfam" id="PF01936"/>
    </source>
</evidence>
<dbReference type="EMBL" id="FNYQ01000151">
    <property type="protein sequence ID" value="SEJ60215.1"/>
    <property type="molecule type" value="Genomic_DNA"/>
</dbReference>
<reference evidence="2 3" key="1">
    <citation type="submission" date="2016-10" db="EMBL/GenBank/DDBJ databases">
        <authorList>
            <person name="de Groot N.N."/>
        </authorList>
    </citation>
    <scope>NUCLEOTIDE SEQUENCE [LARGE SCALE GENOMIC DNA]</scope>
    <source>
        <strain evidence="2 3">DSM 373</strain>
    </source>
</reference>
<feature type="domain" description="NYN" evidence="1">
    <location>
        <begin position="157"/>
        <end position="203"/>
    </location>
</feature>
<protein>
    <submittedName>
        <fullName evidence="2">NYN domain-containing protein</fullName>
    </submittedName>
</protein>
<dbReference type="GO" id="GO:0004540">
    <property type="term" value="F:RNA nuclease activity"/>
    <property type="evidence" value="ECO:0007669"/>
    <property type="project" value="InterPro"/>
</dbReference>
<dbReference type="Pfam" id="PF01936">
    <property type="entry name" value="NYN"/>
    <property type="match status" value="1"/>
</dbReference>
<organism evidence="2 3">
    <name type="scientific">Azotobacter beijerinckii</name>
    <dbReference type="NCBI Taxonomy" id="170623"/>
    <lineage>
        <taxon>Bacteria</taxon>
        <taxon>Pseudomonadati</taxon>
        <taxon>Pseudomonadota</taxon>
        <taxon>Gammaproteobacteria</taxon>
        <taxon>Pseudomonadales</taxon>
        <taxon>Pseudomonadaceae</taxon>
        <taxon>Azotobacter</taxon>
    </lineage>
</organism>
<dbReference type="Proteomes" id="UP000199250">
    <property type="component" value="Unassembled WGS sequence"/>
</dbReference>
<dbReference type="InterPro" id="IPR021139">
    <property type="entry name" value="NYN"/>
</dbReference>
<evidence type="ECO:0000313" key="2">
    <source>
        <dbReference type="EMBL" id="SEJ60215.1"/>
    </source>
</evidence>
<dbReference type="Gene3D" id="3.40.50.1010">
    <property type="entry name" value="5'-nuclease"/>
    <property type="match status" value="1"/>
</dbReference>
<dbReference type="OrthoDB" id="9794137at2"/>
<name>A0A1H7AGQ3_9GAMM</name>
<proteinExistence type="predicted"/>
<dbReference type="AlphaFoldDB" id="A0A1H7AGQ3"/>
<dbReference type="CDD" id="cd18722">
    <property type="entry name" value="PIN_NicB-like"/>
    <property type="match status" value="1"/>
</dbReference>
<sequence>MKQTAILVDGGFFIRRIDHFQRKYFQGLNLTAEHLTQILNRIATQHVQNLSSPKNTQPHTLYRIYFYDCPPLTDQIRYPIPDKGCKTAGTWNTKKHPPYQLRSELHDRLRRNRKTALRLGSLSKQGEWQLNSPVLKELISGVKVWADLTKDDFHYEIAQKMVDTKLGVDITSLAMERLVDAIVLVAGDSDFVPAAKLARKKGIDFLLDPMWGTTTHGLTEHVDGVRSWDLVSLIKAVSGVDPTLRPSWWKAEAEESANDPAIQPANMV</sequence>
<accession>A0A1H7AGQ3</accession>